<feature type="transmembrane region" description="Helical" evidence="1">
    <location>
        <begin position="25"/>
        <end position="46"/>
    </location>
</feature>
<dbReference type="EMBL" id="MU004231">
    <property type="protein sequence ID" value="KAF2673241.1"/>
    <property type="molecule type" value="Genomic_DNA"/>
</dbReference>
<reference evidence="2" key="1">
    <citation type="journal article" date="2020" name="Stud. Mycol.">
        <title>101 Dothideomycetes genomes: a test case for predicting lifestyles and emergence of pathogens.</title>
        <authorList>
            <person name="Haridas S."/>
            <person name="Albert R."/>
            <person name="Binder M."/>
            <person name="Bloem J."/>
            <person name="Labutti K."/>
            <person name="Salamov A."/>
            <person name="Andreopoulos B."/>
            <person name="Baker S."/>
            <person name="Barry K."/>
            <person name="Bills G."/>
            <person name="Bluhm B."/>
            <person name="Cannon C."/>
            <person name="Castanera R."/>
            <person name="Culley D."/>
            <person name="Daum C."/>
            <person name="Ezra D."/>
            <person name="Gonzalez J."/>
            <person name="Henrissat B."/>
            <person name="Kuo A."/>
            <person name="Liang C."/>
            <person name="Lipzen A."/>
            <person name="Lutzoni F."/>
            <person name="Magnuson J."/>
            <person name="Mondo S."/>
            <person name="Nolan M."/>
            <person name="Ohm R."/>
            <person name="Pangilinan J."/>
            <person name="Park H.-J."/>
            <person name="Ramirez L."/>
            <person name="Alfaro M."/>
            <person name="Sun H."/>
            <person name="Tritt A."/>
            <person name="Yoshinaga Y."/>
            <person name="Zwiers L.-H."/>
            <person name="Turgeon B."/>
            <person name="Goodwin S."/>
            <person name="Spatafora J."/>
            <person name="Crous P."/>
            <person name="Grigoriev I."/>
        </authorList>
    </citation>
    <scope>NUCLEOTIDE SEQUENCE</scope>
    <source>
        <strain evidence="2">CBS 115976</strain>
    </source>
</reference>
<dbReference type="OrthoDB" id="3945378at2759"/>
<keyword evidence="1" id="KW-0472">Membrane</keyword>
<sequence>MVTSTDQLLPIAIHRCQPKHQLERIIFTWLILCGSAITVVSIYFSLSGGHEPNRISARSAGNEVFAQDIYGLGIRAGLYLQAISSQIVAVRPLRQPGGAAPMLFSTVVCISILGSWTRRAALYDISPAESIVVFNILGTNLATAFIGTVNGGVRGNAFGLCCWLVSTLWLQGAQLWFYPVGSSLLPYLGTENLT</sequence>
<dbReference type="AlphaFoldDB" id="A0A6A6UP45"/>
<name>A0A6A6UP45_9PEZI</name>
<dbReference type="Proteomes" id="UP000799302">
    <property type="component" value="Unassembled WGS sequence"/>
</dbReference>
<gene>
    <name evidence="2" type="ORF">BT63DRAFT_150970</name>
</gene>
<proteinExistence type="predicted"/>
<keyword evidence="1" id="KW-0812">Transmembrane</keyword>
<keyword evidence="1" id="KW-1133">Transmembrane helix</keyword>
<feature type="transmembrane region" description="Helical" evidence="1">
    <location>
        <begin position="128"/>
        <end position="151"/>
    </location>
</feature>
<keyword evidence="3" id="KW-1185">Reference proteome</keyword>
<feature type="transmembrane region" description="Helical" evidence="1">
    <location>
        <begin position="98"/>
        <end position="116"/>
    </location>
</feature>
<evidence type="ECO:0000313" key="3">
    <source>
        <dbReference type="Proteomes" id="UP000799302"/>
    </source>
</evidence>
<accession>A0A6A6UP45</accession>
<evidence type="ECO:0000256" key="1">
    <source>
        <dbReference type="SAM" id="Phobius"/>
    </source>
</evidence>
<evidence type="ECO:0000313" key="2">
    <source>
        <dbReference type="EMBL" id="KAF2673241.1"/>
    </source>
</evidence>
<organism evidence="2 3">
    <name type="scientific">Microthyrium microscopicum</name>
    <dbReference type="NCBI Taxonomy" id="703497"/>
    <lineage>
        <taxon>Eukaryota</taxon>
        <taxon>Fungi</taxon>
        <taxon>Dikarya</taxon>
        <taxon>Ascomycota</taxon>
        <taxon>Pezizomycotina</taxon>
        <taxon>Dothideomycetes</taxon>
        <taxon>Dothideomycetes incertae sedis</taxon>
        <taxon>Microthyriales</taxon>
        <taxon>Microthyriaceae</taxon>
        <taxon>Microthyrium</taxon>
    </lineage>
</organism>
<feature type="transmembrane region" description="Helical" evidence="1">
    <location>
        <begin position="157"/>
        <end position="178"/>
    </location>
</feature>
<protein>
    <submittedName>
        <fullName evidence="2">Uncharacterized protein</fullName>
    </submittedName>
</protein>